<proteinExistence type="predicted"/>
<dbReference type="Proteomes" id="UP000198415">
    <property type="component" value="Unassembled WGS sequence"/>
</dbReference>
<name>A0A238XJK1_9ACTN</name>
<accession>A0A238XJK1</accession>
<evidence type="ECO:0000313" key="2">
    <source>
        <dbReference type="EMBL" id="SNR58768.1"/>
    </source>
</evidence>
<protein>
    <submittedName>
        <fullName evidence="2">Uncharacterized protein</fullName>
    </submittedName>
</protein>
<dbReference type="OrthoDB" id="3391411at2"/>
<feature type="region of interest" description="Disordered" evidence="1">
    <location>
        <begin position="121"/>
        <end position="147"/>
    </location>
</feature>
<reference evidence="2 3" key="1">
    <citation type="submission" date="2017-06" db="EMBL/GenBank/DDBJ databases">
        <authorList>
            <person name="Kim H.J."/>
            <person name="Triplett B.A."/>
        </authorList>
    </citation>
    <scope>NUCLEOTIDE SEQUENCE [LARGE SCALE GENOMIC DNA]</scope>
    <source>
        <strain evidence="2 3">DSM 43151</strain>
    </source>
</reference>
<dbReference type="RefSeq" id="WP_089293089.1">
    <property type="nucleotide sequence ID" value="NZ_BOMU01000093.1"/>
</dbReference>
<organism evidence="2 3">
    <name type="scientific">Actinoplanes regularis</name>
    <dbReference type="NCBI Taxonomy" id="52697"/>
    <lineage>
        <taxon>Bacteria</taxon>
        <taxon>Bacillati</taxon>
        <taxon>Actinomycetota</taxon>
        <taxon>Actinomycetes</taxon>
        <taxon>Micromonosporales</taxon>
        <taxon>Micromonosporaceae</taxon>
        <taxon>Actinoplanes</taxon>
    </lineage>
</organism>
<dbReference type="EMBL" id="FZNR01000003">
    <property type="protein sequence ID" value="SNR58768.1"/>
    <property type="molecule type" value="Genomic_DNA"/>
</dbReference>
<sequence>MTGQQHSEQSQPSRDTAILDRLTAFLNQEGDSVSGADTVELLMQLVDASGRPRLKLPTLEVAAEVTEDRYGLVTARITIGGITLQVFQPVDGCADVCLDLTQEPGYGEGYRVMVTTEGRPVLNPVPLSTSSSPLTDPRIAPPAPPRQ</sequence>
<feature type="compositionally biased region" description="Low complexity" evidence="1">
    <location>
        <begin position="121"/>
        <end position="135"/>
    </location>
</feature>
<gene>
    <name evidence="2" type="ORF">SAMN06264365_103492</name>
</gene>
<dbReference type="AlphaFoldDB" id="A0A238XJK1"/>
<evidence type="ECO:0000313" key="3">
    <source>
        <dbReference type="Proteomes" id="UP000198415"/>
    </source>
</evidence>
<evidence type="ECO:0000256" key="1">
    <source>
        <dbReference type="SAM" id="MobiDB-lite"/>
    </source>
</evidence>
<keyword evidence="3" id="KW-1185">Reference proteome</keyword>